<organism evidence="1 2">
    <name type="scientific">Gymnopus androsaceus JB14</name>
    <dbReference type="NCBI Taxonomy" id="1447944"/>
    <lineage>
        <taxon>Eukaryota</taxon>
        <taxon>Fungi</taxon>
        <taxon>Dikarya</taxon>
        <taxon>Basidiomycota</taxon>
        <taxon>Agaricomycotina</taxon>
        <taxon>Agaricomycetes</taxon>
        <taxon>Agaricomycetidae</taxon>
        <taxon>Agaricales</taxon>
        <taxon>Marasmiineae</taxon>
        <taxon>Omphalotaceae</taxon>
        <taxon>Gymnopus</taxon>
    </lineage>
</organism>
<feature type="non-terminal residue" evidence="1">
    <location>
        <position position="130"/>
    </location>
</feature>
<dbReference type="OrthoDB" id="2998999at2759"/>
<keyword evidence="2" id="KW-1185">Reference proteome</keyword>
<evidence type="ECO:0000313" key="1">
    <source>
        <dbReference type="EMBL" id="KAE9389095.1"/>
    </source>
</evidence>
<protein>
    <submittedName>
        <fullName evidence="1">Uncharacterized protein</fullName>
    </submittedName>
</protein>
<evidence type="ECO:0000313" key="2">
    <source>
        <dbReference type="Proteomes" id="UP000799118"/>
    </source>
</evidence>
<proteinExistence type="predicted"/>
<dbReference type="AlphaFoldDB" id="A0A6A4GVL4"/>
<sequence length="130" mass="14910">LLMFKDRNVDTEKLRTRSGKSILKTIVTRDVEIAAYNEFRQALISLQVLDNSSALYPRLSASDTFKKDVNHKRRIGDSKRREGILWTVGEAHKRLVETELGEDLPVGVGFNSENIELKTATHFTKRQRKP</sequence>
<dbReference type="Proteomes" id="UP000799118">
    <property type="component" value="Unassembled WGS sequence"/>
</dbReference>
<reference evidence="1" key="1">
    <citation type="journal article" date="2019" name="Environ. Microbiol.">
        <title>Fungal ecological strategies reflected in gene transcription - a case study of two litter decomposers.</title>
        <authorList>
            <person name="Barbi F."/>
            <person name="Kohler A."/>
            <person name="Barry K."/>
            <person name="Baskaran P."/>
            <person name="Daum C."/>
            <person name="Fauchery L."/>
            <person name="Ihrmark K."/>
            <person name="Kuo A."/>
            <person name="LaButti K."/>
            <person name="Lipzen A."/>
            <person name="Morin E."/>
            <person name="Grigoriev I.V."/>
            <person name="Henrissat B."/>
            <person name="Lindahl B."/>
            <person name="Martin F."/>
        </authorList>
    </citation>
    <scope>NUCLEOTIDE SEQUENCE</scope>
    <source>
        <strain evidence="1">JB14</strain>
    </source>
</reference>
<dbReference type="EMBL" id="ML769712">
    <property type="protein sequence ID" value="KAE9389095.1"/>
    <property type="molecule type" value="Genomic_DNA"/>
</dbReference>
<accession>A0A6A4GVL4</accession>
<gene>
    <name evidence="1" type="ORF">BT96DRAFT_778257</name>
</gene>
<feature type="non-terminal residue" evidence="1">
    <location>
        <position position="1"/>
    </location>
</feature>
<name>A0A6A4GVL4_9AGAR</name>